<organism evidence="2 3">
    <name type="scientific">Actinomadura alba</name>
    <dbReference type="NCBI Taxonomy" id="406431"/>
    <lineage>
        <taxon>Bacteria</taxon>
        <taxon>Bacillati</taxon>
        <taxon>Actinomycetota</taxon>
        <taxon>Actinomycetes</taxon>
        <taxon>Streptosporangiales</taxon>
        <taxon>Thermomonosporaceae</taxon>
        <taxon>Actinomadura</taxon>
    </lineage>
</organism>
<dbReference type="InterPro" id="IPR002347">
    <property type="entry name" value="SDR_fam"/>
</dbReference>
<comment type="caution">
    <text evidence="2">The sequence shown here is derived from an EMBL/GenBank/DDBJ whole genome shotgun (WGS) entry which is preliminary data.</text>
</comment>
<dbReference type="SUPFAM" id="SSF51735">
    <property type="entry name" value="NAD(P)-binding Rossmann-fold domains"/>
    <property type="match status" value="1"/>
</dbReference>
<accession>A0ABR7LT97</accession>
<dbReference type="Proteomes" id="UP000805614">
    <property type="component" value="Unassembled WGS sequence"/>
</dbReference>
<reference evidence="2 3" key="1">
    <citation type="submission" date="2020-06" db="EMBL/GenBank/DDBJ databases">
        <title>Actinomadura xiongansis sp. nov., isolated from soil of Baiyangdian.</title>
        <authorList>
            <person name="Zhang X."/>
        </authorList>
    </citation>
    <scope>NUCLEOTIDE SEQUENCE [LARGE SCALE GENOMIC DNA]</scope>
    <source>
        <strain evidence="2 3">HBUM206468</strain>
    </source>
</reference>
<gene>
    <name evidence="2" type="ORF">HKK74_21655</name>
</gene>
<protein>
    <submittedName>
        <fullName evidence="2">SDR family oxidoreductase</fullName>
    </submittedName>
</protein>
<dbReference type="RefSeq" id="WP_187245078.1">
    <property type="nucleotide sequence ID" value="NZ_BAAAOK010000037.1"/>
</dbReference>
<dbReference type="InterPro" id="IPR050259">
    <property type="entry name" value="SDR"/>
</dbReference>
<dbReference type="Gene3D" id="3.40.50.720">
    <property type="entry name" value="NAD(P)-binding Rossmann-like Domain"/>
    <property type="match status" value="1"/>
</dbReference>
<evidence type="ECO:0000313" key="3">
    <source>
        <dbReference type="Proteomes" id="UP000805614"/>
    </source>
</evidence>
<proteinExistence type="inferred from homology"/>
<dbReference type="PANTHER" id="PTHR42879:SF2">
    <property type="entry name" value="3-OXOACYL-[ACYL-CARRIER-PROTEIN] REDUCTASE FABG"/>
    <property type="match status" value="1"/>
</dbReference>
<comment type="similarity">
    <text evidence="1">Belongs to the short-chain dehydrogenases/reductases (SDR) family.</text>
</comment>
<name>A0ABR7LT97_9ACTN</name>
<sequence>MSAAVVESQARPRTALVTGAGRNTGRAIALRLARDGFDVAVNVRKDRAAAEEVAAEIESLGRRSHVAVANLGDPEAVHRMVSELRSELSAPGVVVLSAATRSSATFLELSAREWRETLDVTLDGAFYCLKACVEDMIADGFGRIVAISGDGPHQGMRGHTHVGAAKLGLEGLIRGVAVELGGLGVTANIVSPGIVDTVRVRRSEEHARRLKEEIDRVLSNSPLGRAVSVDEIAEAVSFLCRPSSGAVNAQTLHVNGGAYCGY</sequence>
<dbReference type="Pfam" id="PF13561">
    <property type="entry name" value="adh_short_C2"/>
    <property type="match status" value="1"/>
</dbReference>
<keyword evidence="3" id="KW-1185">Reference proteome</keyword>
<dbReference type="EMBL" id="JABVEC010000016">
    <property type="protein sequence ID" value="MBC6468080.1"/>
    <property type="molecule type" value="Genomic_DNA"/>
</dbReference>
<dbReference type="PANTHER" id="PTHR42879">
    <property type="entry name" value="3-OXOACYL-(ACYL-CARRIER-PROTEIN) REDUCTASE"/>
    <property type="match status" value="1"/>
</dbReference>
<dbReference type="InterPro" id="IPR036291">
    <property type="entry name" value="NAD(P)-bd_dom_sf"/>
</dbReference>
<evidence type="ECO:0000313" key="2">
    <source>
        <dbReference type="EMBL" id="MBC6468080.1"/>
    </source>
</evidence>
<dbReference type="PRINTS" id="PR00081">
    <property type="entry name" value="GDHRDH"/>
</dbReference>
<evidence type="ECO:0000256" key="1">
    <source>
        <dbReference type="ARBA" id="ARBA00006484"/>
    </source>
</evidence>